<dbReference type="AlphaFoldDB" id="A0A928TT19"/>
<protein>
    <submittedName>
        <fullName evidence="2">Uncharacterized protein</fullName>
    </submittedName>
</protein>
<gene>
    <name evidence="2" type="ORF">HS096_00190</name>
</gene>
<accession>A0A928TT19</accession>
<reference evidence="2" key="1">
    <citation type="submission" date="2020-05" db="EMBL/GenBank/DDBJ databases">
        <title>High-Quality Genomes of Partial-Nitritation/Anammox System by Hierarchical Clustering Based Hybrid Assembly.</title>
        <authorList>
            <person name="Liu L."/>
            <person name="Wang Y."/>
            <person name="Che Y."/>
            <person name="Chen Y."/>
            <person name="Xia Y."/>
            <person name="Luo R."/>
            <person name="Cheng S.H."/>
            <person name="Zheng C."/>
            <person name="Zhang T."/>
        </authorList>
    </citation>
    <scope>NUCLEOTIDE SEQUENCE</scope>
    <source>
        <strain evidence="2">H1_PAT1</strain>
    </source>
</reference>
<name>A0A928TT19_UNCKA</name>
<evidence type="ECO:0000313" key="3">
    <source>
        <dbReference type="Proteomes" id="UP000710385"/>
    </source>
</evidence>
<dbReference type="Proteomes" id="UP000710385">
    <property type="component" value="Unassembled WGS sequence"/>
</dbReference>
<feature type="region of interest" description="Disordered" evidence="1">
    <location>
        <begin position="1"/>
        <end position="39"/>
    </location>
</feature>
<evidence type="ECO:0000256" key="1">
    <source>
        <dbReference type="SAM" id="MobiDB-lite"/>
    </source>
</evidence>
<evidence type="ECO:0000313" key="2">
    <source>
        <dbReference type="EMBL" id="MBE7524806.1"/>
    </source>
</evidence>
<dbReference type="EMBL" id="JABTTY010000001">
    <property type="protein sequence ID" value="MBE7524806.1"/>
    <property type="molecule type" value="Genomic_DNA"/>
</dbReference>
<comment type="caution">
    <text evidence="2">The sequence shown here is derived from an EMBL/GenBank/DDBJ whole genome shotgun (WGS) entry which is preliminary data.</text>
</comment>
<organism evidence="2 3">
    <name type="scientific">candidate division WWE3 bacterium</name>
    <dbReference type="NCBI Taxonomy" id="2053526"/>
    <lineage>
        <taxon>Bacteria</taxon>
        <taxon>Katanobacteria</taxon>
    </lineage>
</organism>
<proteinExistence type="predicted"/>
<sequence length="144" mass="16352">MPEHVPPVGRKKAEPSIAQVREQLQQAERRTKRVSVSRDDAEKEWRAWQELKGEMNTLPPETLRVPDSIVTKLKESRGLGTRTLTQDEKGIVHDVLSAYALAGRPLSVAAKELRDYVDPELDMPPSIDWEQMNQLIAILEEKST</sequence>